<dbReference type="AlphaFoldDB" id="A0A150QT12"/>
<dbReference type="GO" id="GO:0005829">
    <property type="term" value="C:cytosol"/>
    <property type="evidence" value="ECO:0007669"/>
    <property type="project" value="TreeGrafter"/>
</dbReference>
<organism evidence="1 2">
    <name type="scientific">Sorangium cellulosum</name>
    <name type="common">Polyangium cellulosum</name>
    <dbReference type="NCBI Taxonomy" id="56"/>
    <lineage>
        <taxon>Bacteria</taxon>
        <taxon>Pseudomonadati</taxon>
        <taxon>Myxococcota</taxon>
        <taxon>Polyangia</taxon>
        <taxon>Polyangiales</taxon>
        <taxon>Polyangiaceae</taxon>
        <taxon>Sorangium</taxon>
    </lineage>
</organism>
<accession>A0A150QT12</accession>
<dbReference type="Proteomes" id="UP000075635">
    <property type="component" value="Unassembled WGS sequence"/>
</dbReference>
<dbReference type="SUPFAM" id="SSF56784">
    <property type="entry name" value="HAD-like"/>
    <property type="match status" value="1"/>
</dbReference>
<dbReference type="Gene3D" id="3.30.1240.10">
    <property type="match status" value="1"/>
</dbReference>
<dbReference type="GO" id="GO:0000287">
    <property type="term" value="F:magnesium ion binding"/>
    <property type="evidence" value="ECO:0007669"/>
    <property type="project" value="TreeGrafter"/>
</dbReference>
<reference evidence="1 2" key="1">
    <citation type="submission" date="2014-02" db="EMBL/GenBank/DDBJ databases">
        <title>The small core and large imbalanced accessory genome model reveals a collaborative survival strategy of Sorangium cellulosum strains in nature.</title>
        <authorList>
            <person name="Han K."/>
            <person name="Peng R."/>
            <person name="Blom J."/>
            <person name="Li Y.-Z."/>
        </authorList>
    </citation>
    <scope>NUCLEOTIDE SEQUENCE [LARGE SCALE GENOMIC DNA]</scope>
    <source>
        <strain evidence="1 2">So0011-07</strain>
    </source>
</reference>
<sequence>MTGIRLLLADVEGALLTPDGVLTPRAERAVGQLRGAGIDLALTSRRPPRGLRVLIERLGIATPVAAFGGAMLVRPDLSVLEQHPLDNGAAAVVIATLERHGADVWVYQGDDWLVRRADAPRVALEQAAVQVLPRVVERWEGVVDRAVKIVGVSDDAEVLERCESDLQGACAYLSASRQRPHSIEVRHPRANPGEVVRTLSALLGISGAAIAAIGELPDHVFMFRESGLSIAMGHARAVVQRQARFITLSNHDEGFAHAVETWLLTASGGQRGRGRTSP</sequence>
<comment type="caution">
    <text evidence="1">The sequence shown here is derived from an EMBL/GenBank/DDBJ whole genome shotgun (WGS) entry which is preliminary data.</text>
</comment>
<evidence type="ECO:0008006" key="3">
    <source>
        <dbReference type="Google" id="ProtNLM"/>
    </source>
</evidence>
<dbReference type="PANTHER" id="PTHR10000:SF8">
    <property type="entry name" value="HAD SUPERFAMILY HYDROLASE-LIKE, TYPE 3"/>
    <property type="match status" value="1"/>
</dbReference>
<dbReference type="InterPro" id="IPR036412">
    <property type="entry name" value="HAD-like_sf"/>
</dbReference>
<dbReference type="GO" id="GO:0016791">
    <property type="term" value="F:phosphatase activity"/>
    <property type="evidence" value="ECO:0007669"/>
    <property type="project" value="TreeGrafter"/>
</dbReference>
<dbReference type="Pfam" id="PF08282">
    <property type="entry name" value="Hydrolase_3"/>
    <property type="match status" value="1"/>
</dbReference>
<proteinExistence type="predicted"/>
<name>A0A150QT12_SORCE</name>
<dbReference type="EMBL" id="JEMB01003541">
    <property type="protein sequence ID" value="KYF71167.1"/>
    <property type="molecule type" value="Genomic_DNA"/>
</dbReference>
<protein>
    <recommendedName>
        <fullName evidence="3">Haloacid dehalogenase</fullName>
    </recommendedName>
</protein>
<evidence type="ECO:0000313" key="2">
    <source>
        <dbReference type="Proteomes" id="UP000075635"/>
    </source>
</evidence>
<evidence type="ECO:0000313" key="1">
    <source>
        <dbReference type="EMBL" id="KYF71167.1"/>
    </source>
</evidence>
<dbReference type="InterPro" id="IPR023214">
    <property type="entry name" value="HAD_sf"/>
</dbReference>
<dbReference type="Gene3D" id="3.40.50.1000">
    <property type="entry name" value="HAD superfamily/HAD-like"/>
    <property type="match status" value="1"/>
</dbReference>
<dbReference type="PANTHER" id="PTHR10000">
    <property type="entry name" value="PHOSPHOSERINE PHOSPHATASE"/>
    <property type="match status" value="1"/>
</dbReference>
<gene>
    <name evidence="1" type="ORF">BE17_22835</name>
</gene>